<keyword evidence="3" id="KW-0175">Coiled coil</keyword>
<dbReference type="PANTHER" id="PTHR30563:SF0">
    <property type="entry name" value="DNA RECOMBINATION PROTEIN RMUC"/>
    <property type="match status" value="1"/>
</dbReference>
<keyword evidence="5" id="KW-1133">Transmembrane helix</keyword>
<accession>A0A0F5H0L0</accession>
<dbReference type="Proteomes" id="UP000033750">
    <property type="component" value="Unassembled WGS sequence"/>
</dbReference>
<protein>
    <submittedName>
        <fullName evidence="6">DNA recombination protein RmuC</fullName>
    </submittedName>
</protein>
<dbReference type="InterPro" id="IPR003798">
    <property type="entry name" value="DNA_recombination_RmuC"/>
</dbReference>
<keyword evidence="7" id="KW-1185">Reference proteome</keyword>
<dbReference type="AlphaFoldDB" id="A0A0F5H0L0"/>
<keyword evidence="4" id="KW-0233">DNA recombination</keyword>
<gene>
    <name evidence="6" type="primary">rmuC</name>
    <name evidence="6" type="ORF">MMELEA_01210</name>
</gene>
<reference evidence="6 7" key="1">
    <citation type="submission" date="2015-03" db="EMBL/GenBank/DDBJ databases">
        <title>Genome sequence of Mycoplasma meleagridis strain ATCC 25294.</title>
        <authorList>
            <person name="Yacoub E."/>
            <person name="Blanchard A."/>
            <person name="Sirand-Pugnet P."/>
            <person name="Mardassi B.B.A."/>
        </authorList>
    </citation>
    <scope>NUCLEOTIDE SEQUENCE [LARGE SCALE GENOMIC DNA]</scope>
    <source>
        <strain evidence="6 7">ATCC 25294</strain>
    </source>
</reference>
<comment type="caution">
    <text evidence="6">The sequence shown here is derived from an EMBL/GenBank/DDBJ whole genome shotgun (WGS) entry which is preliminary data.</text>
</comment>
<evidence type="ECO:0000256" key="3">
    <source>
        <dbReference type="ARBA" id="ARBA00023054"/>
    </source>
</evidence>
<organism evidence="6 7">
    <name type="scientific">Mycoplasmopsis meleagridis ATCC 25294</name>
    <dbReference type="NCBI Taxonomy" id="1264554"/>
    <lineage>
        <taxon>Bacteria</taxon>
        <taxon>Bacillati</taxon>
        <taxon>Mycoplasmatota</taxon>
        <taxon>Mycoplasmoidales</taxon>
        <taxon>Metamycoplasmataceae</taxon>
        <taxon>Mycoplasmopsis</taxon>
    </lineage>
</organism>
<dbReference type="PANTHER" id="PTHR30563">
    <property type="entry name" value="DNA RECOMBINATION PROTEIN RMUC"/>
    <property type="match status" value="1"/>
</dbReference>
<dbReference type="RefSeq" id="WP_046097074.1">
    <property type="nucleotide sequence ID" value="NZ_JZXN01000017.1"/>
</dbReference>
<comment type="function">
    <text evidence="1">Involved in DNA recombination.</text>
</comment>
<evidence type="ECO:0000256" key="5">
    <source>
        <dbReference type="SAM" id="Phobius"/>
    </source>
</evidence>
<dbReference type="OrthoDB" id="370725at2"/>
<evidence type="ECO:0000256" key="4">
    <source>
        <dbReference type="ARBA" id="ARBA00023172"/>
    </source>
</evidence>
<feature type="transmembrane region" description="Helical" evidence="5">
    <location>
        <begin position="6"/>
        <end position="29"/>
    </location>
</feature>
<dbReference type="Pfam" id="PF02646">
    <property type="entry name" value="RmuC"/>
    <property type="match status" value="1"/>
</dbReference>
<name>A0A0F5H0L0_9BACT</name>
<evidence type="ECO:0000313" key="6">
    <source>
        <dbReference type="EMBL" id="KKB26738.1"/>
    </source>
</evidence>
<evidence type="ECO:0000256" key="1">
    <source>
        <dbReference type="ARBA" id="ARBA00003416"/>
    </source>
</evidence>
<evidence type="ECO:0000256" key="2">
    <source>
        <dbReference type="ARBA" id="ARBA00009840"/>
    </source>
</evidence>
<comment type="similarity">
    <text evidence="2">Belongs to the RmuC family.</text>
</comment>
<dbReference type="PATRIC" id="fig|1264554.4.peg.153"/>
<sequence length="495" mass="57275">MQNEALIISNIICIILLIILTSLVIFFLVKNKKILSKKTKVENDELNYFKVELVKLFSELETKLRTALIDEYASKNNKILNEINEKFNKANFEINEKINIFLNENRSFNKDFINNINSFLITNQDSIKNVLLQNINENVRQINNSLNSQIISGPDSLTNRLNNVLNSNLNSFHNQYKQDISSIRNEINEQLKSSLVKKIEEEFQNTSNTIKELNHSVSTIGDVNNNVKQIINIFQNNKKFGRMGERLLEEIIKSALGENMEGILYEFQNSDGELKIPDAKIYVIDPYSTNANNKIYIPVDSKFSASLYSDFLNDKINEEETIKEFISRLKSDFKKVASYLKEGLTTEKAIMFIPSDSIFYFIMSNQKLREIVENNINKVILTSPSNIIWYLDLVKRNDWSIKIAKSMDQIKHTLEIVRDNYKIIIKALEDASSSQQKALKSTDKAKLSLDRPLKELNKTFKIMNLKENNEFISLSDEFINNNEQIAESVDEINEK</sequence>
<dbReference type="EMBL" id="JZXN01000017">
    <property type="protein sequence ID" value="KKB26738.1"/>
    <property type="molecule type" value="Genomic_DNA"/>
</dbReference>
<evidence type="ECO:0000313" key="7">
    <source>
        <dbReference type="Proteomes" id="UP000033750"/>
    </source>
</evidence>
<keyword evidence="5" id="KW-0472">Membrane</keyword>
<dbReference type="GO" id="GO:0006310">
    <property type="term" value="P:DNA recombination"/>
    <property type="evidence" value="ECO:0007669"/>
    <property type="project" value="UniProtKB-KW"/>
</dbReference>
<proteinExistence type="inferred from homology"/>
<keyword evidence="5" id="KW-0812">Transmembrane</keyword>